<evidence type="ECO:0000256" key="2">
    <source>
        <dbReference type="HAMAP-Rule" id="MF_00791"/>
    </source>
</evidence>
<feature type="domain" description="ApaG" evidence="3">
    <location>
        <begin position="1"/>
        <end position="125"/>
    </location>
</feature>
<dbReference type="OrthoDB" id="9795226at2"/>
<dbReference type="SUPFAM" id="SSF110069">
    <property type="entry name" value="ApaG-like"/>
    <property type="match status" value="1"/>
</dbReference>
<dbReference type="HAMAP" id="MF_00791">
    <property type="entry name" value="ApaG"/>
    <property type="match status" value="1"/>
</dbReference>
<dbReference type="RefSeq" id="WP_077315321.1">
    <property type="nucleotide sequence ID" value="NZ_AP024887.1"/>
</dbReference>
<dbReference type="PROSITE" id="PS51087">
    <property type="entry name" value="APAG"/>
    <property type="match status" value="1"/>
</dbReference>
<accession>A0A1R4B7P9</accession>
<sequence>MNHQTGIQIHVQTKYISEQSTPEKNHYIFAYLITVKNLTQHSVQLMSRRWLITDANGKQITVEGDGVVGEQPVIDSQQEYTYTSGTSIETPVGVMQGHYVMNDHEGNEFMADIAPFRLAMPNVLH</sequence>
<dbReference type="Pfam" id="PF04379">
    <property type="entry name" value="DUF525"/>
    <property type="match status" value="1"/>
</dbReference>
<dbReference type="AlphaFoldDB" id="A0A1R4B7P9"/>
<evidence type="ECO:0000313" key="5">
    <source>
        <dbReference type="Proteomes" id="UP000189475"/>
    </source>
</evidence>
<gene>
    <name evidence="2" type="primary">apaG</name>
    <name evidence="4" type="ORF">VPAL9027_02929</name>
</gene>
<dbReference type="EMBL" id="FUFT01000008">
    <property type="protein sequence ID" value="SJL84926.1"/>
    <property type="molecule type" value="Genomic_DNA"/>
</dbReference>
<dbReference type="PANTHER" id="PTHR14289">
    <property type="entry name" value="F-BOX ONLY PROTEIN 3"/>
    <property type="match status" value="1"/>
</dbReference>
<dbReference type="InterPro" id="IPR023065">
    <property type="entry name" value="Uncharacterised_ApaG"/>
</dbReference>
<dbReference type="Gene3D" id="2.60.40.1470">
    <property type="entry name" value="ApaG domain"/>
    <property type="match status" value="1"/>
</dbReference>
<dbReference type="InterPro" id="IPR036767">
    <property type="entry name" value="ApaG_sf"/>
</dbReference>
<organism evidence="4 5">
    <name type="scientific">Vibrio palustris</name>
    <dbReference type="NCBI Taxonomy" id="1918946"/>
    <lineage>
        <taxon>Bacteria</taxon>
        <taxon>Pseudomonadati</taxon>
        <taxon>Pseudomonadota</taxon>
        <taxon>Gammaproteobacteria</taxon>
        <taxon>Vibrionales</taxon>
        <taxon>Vibrionaceae</taxon>
        <taxon>Vibrio</taxon>
    </lineage>
</organism>
<dbReference type="PANTHER" id="PTHR14289:SF16">
    <property type="entry name" value="POLYMERASE DELTA-INTERACTING PROTEIN 2"/>
    <property type="match status" value="1"/>
</dbReference>
<evidence type="ECO:0000259" key="3">
    <source>
        <dbReference type="PROSITE" id="PS51087"/>
    </source>
</evidence>
<keyword evidence="5" id="KW-1185">Reference proteome</keyword>
<dbReference type="GO" id="GO:0070987">
    <property type="term" value="P:error-free translesion synthesis"/>
    <property type="evidence" value="ECO:0007669"/>
    <property type="project" value="TreeGrafter"/>
</dbReference>
<name>A0A1R4B7P9_9VIBR</name>
<evidence type="ECO:0000256" key="1">
    <source>
        <dbReference type="ARBA" id="ARBA00017693"/>
    </source>
</evidence>
<reference evidence="4 5" key="1">
    <citation type="submission" date="2017-02" db="EMBL/GenBank/DDBJ databases">
        <authorList>
            <person name="Peterson S.W."/>
        </authorList>
    </citation>
    <scope>NUCLEOTIDE SEQUENCE [LARGE SCALE GENOMIC DNA]</scope>
    <source>
        <strain evidence="4 5">CECT 9027</strain>
    </source>
</reference>
<proteinExistence type="inferred from homology"/>
<protein>
    <recommendedName>
        <fullName evidence="1 2">Protein ApaG</fullName>
    </recommendedName>
</protein>
<dbReference type="STRING" id="1918946.VPAL9027_02929"/>
<dbReference type="NCBIfam" id="NF003967">
    <property type="entry name" value="PRK05461.1"/>
    <property type="match status" value="1"/>
</dbReference>
<evidence type="ECO:0000313" key="4">
    <source>
        <dbReference type="EMBL" id="SJL84926.1"/>
    </source>
</evidence>
<dbReference type="Proteomes" id="UP000189475">
    <property type="component" value="Unassembled WGS sequence"/>
</dbReference>
<dbReference type="InterPro" id="IPR007474">
    <property type="entry name" value="ApaG_domain"/>
</dbReference>